<keyword evidence="3" id="KW-1185">Reference proteome</keyword>
<name>A0ABP9F1Q4_9ACTN</name>
<feature type="region of interest" description="Disordered" evidence="1">
    <location>
        <begin position="138"/>
        <end position="160"/>
    </location>
</feature>
<evidence type="ECO:0008006" key="4">
    <source>
        <dbReference type="Google" id="ProtNLM"/>
    </source>
</evidence>
<sequence>MARQELADLIKDRRIETVVRDPAQVALLREQSKAHLASSRMIGHTDVAGAFSLAYDSIRKELTALLLDHGFRAKSAGSHAATGLAAARLLKGFDTQTFEWLRLVRNATEYGSDKRPGATLQDVEDAWEFAAELRELMDQVTPSQQGSARATPASPRPQER</sequence>
<accession>A0ABP9F1Q4</accession>
<dbReference type="Proteomes" id="UP001501521">
    <property type="component" value="Unassembled WGS sequence"/>
</dbReference>
<evidence type="ECO:0000313" key="3">
    <source>
        <dbReference type="Proteomes" id="UP001501521"/>
    </source>
</evidence>
<reference evidence="3" key="1">
    <citation type="journal article" date="2019" name="Int. J. Syst. Evol. Microbiol.">
        <title>The Global Catalogue of Microorganisms (GCM) 10K type strain sequencing project: providing services to taxonomists for standard genome sequencing and annotation.</title>
        <authorList>
            <consortium name="The Broad Institute Genomics Platform"/>
            <consortium name="The Broad Institute Genome Sequencing Center for Infectious Disease"/>
            <person name="Wu L."/>
            <person name="Ma J."/>
        </authorList>
    </citation>
    <scope>NUCLEOTIDE SEQUENCE [LARGE SCALE GENOMIC DNA]</scope>
    <source>
        <strain evidence="3">JCM 19125</strain>
    </source>
</reference>
<organism evidence="2 3">
    <name type="scientific">Tessaracoccus lubricantis</name>
    <dbReference type="NCBI Taxonomy" id="545543"/>
    <lineage>
        <taxon>Bacteria</taxon>
        <taxon>Bacillati</taxon>
        <taxon>Actinomycetota</taxon>
        <taxon>Actinomycetes</taxon>
        <taxon>Propionibacteriales</taxon>
        <taxon>Propionibacteriaceae</taxon>
        <taxon>Tessaracoccus</taxon>
    </lineage>
</organism>
<proteinExistence type="predicted"/>
<protein>
    <recommendedName>
        <fullName evidence="4">HEPN domain-containing protein</fullName>
    </recommendedName>
</protein>
<evidence type="ECO:0000256" key="1">
    <source>
        <dbReference type="SAM" id="MobiDB-lite"/>
    </source>
</evidence>
<comment type="caution">
    <text evidence="2">The sequence shown here is derived from an EMBL/GenBank/DDBJ whole genome shotgun (WGS) entry which is preliminary data.</text>
</comment>
<dbReference type="EMBL" id="BAABLV010000008">
    <property type="protein sequence ID" value="GAA4891584.1"/>
    <property type="molecule type" value="Genomic_DNA"/>
</dbReference>
<dbReference type="RefSeq" id="WP_345578663.1">
    <property type="nucleotide sequence ID" value="NZ_BAABLV010000008.1"/>
</dbReference>
<gene>
    <name evidence="2" type="ORF">GCM10025789_05630</name>
</gene>
<evidence type="ECO:0000313" key="2">
    <source>
        <dbReference type="EMBL" id="GAA4891584.1"/>
    </source>
</evidence>